<keyword evidence="2" id="KW-1185">Reference proteome</keyword>
<accession>A0AC61N1V4</accession>
<sequence length="150" mass="18047">MQENIVIRNFKEEDLNIIMEIWLSSNLEAHSFIDEKYWKENFQYVKKILPKANIKVAMLDNKIVGFIGIVNSYIAGIFISKKFRNLGIGKLLLQEAKENYKRLSLDVYRKNERAYKFYLDNGFIVKEEKIDKVNNEIEYFMVYEKNHRRH</sequence>
<dbReference type="EMBL" id="CP066744">
    <property type="protein sequence ID" value="QQK08778.1"/>
    <property type="molecule type" value="Genomic_DNA"/>
</dbReference>
<name>A0AC61N1V4_9FIRM</name>
<proteinExistence type="predicted"/>
<evidence type="ECO:0000313" key="1">
    <source>
        <dbReference type="EMBL" id="QQK08778.1"/>
    </source>
</evidence>
<reference evidence="1 2" key="1">
    <citation type="journal article" date="2022" name="Int. J. Syst. Evol. Microbiol.">
        <title>Miniphocaeibacter halophilus sp. nov., an ammonium-tolerant acetate-producing bacterium isolated from a biogas system.</title>
        <authorList>
            <person name="Schnurer A."/>
            <person name="Singh A."/>
            <person name="Bi S."/>
            <person name="Qiao W."/>
            <person name="Westerholm M."/>
        </authorList>
    </citation>
    <scope>NUCLEOTIDE SEQUENCE [LARGE SCALE GENOMIC DNA]</scope>
    <source>
        <strain evidence="1 2">AMB_01</strain>
    </source>
</reference>
<organism evidence="1 2">
    <name type="scientific">Miniphocaeibacter halophilus</name>
    <dbReference type="NCBI Taxonomy" id="2931922"/>
    <lineage>
        <taxon>Bacteria</taxon>
        <taxon>Bacillati</taxon>
        <taxon>Bacillota</taxon>
        <taxon>Tissierellia</taxon>
        <taxon>Tissierellales</taxon>
        <taxon>Peptoniphilaceae</taxon>
        <taxon>Miniphocaeibacter</taxon>
    </lineage>
</organism>
<gene>
    <name evidence="1" type="ORF">JFY71_04395</name>
</gene>
<protein>
    <submittedName>
        <fullName evidence="1">GNAT family N-acetyltransferase</fullName>
    </submittedName>
</protein>
<dbReference type="Proteomes" id="UP000595814">
    <property type="component" value="Chromosome"/>
</dbReference>
<evidence type="ECO:0000313" key="2">
    <source>
        <dbReference type="Proteomes" id="UP000595814"/>
    </source>
</evidence>